<keyword evidence="3" id="KW-0804">Transcription</keyword>
<dbReference type="InterPro" id="IPR000835">
    <property type="entry name" value="HTH_MarR-typ"/>
</dbReference>
<dbReference type="PANTHER" id="PTHR42756:SF1">
    <property type="entry name" value="TRANSCRIPTIONAL REPRESSOR OF EMRAB OPERON"/>
    <property type="match status" value="1"/>
</dbReference>
<dbReference type="PANTHER" id="PTHR42756">
    <property type="entry name" value="TRANSCRIPTIONAL REGULATOR, MARR"/>
    <property type="match status" value="1"/>
</dbReference>
<keyword evidence="1" id="KW-0805">Transcription regulation</keyword>
<dbReference type="PROSITE" id="PS50995">
    <property type="entry name" value="HTH_MARR_2"/>
    <property type="match status" value="1"/>
</dbReference>
<gene>
    <name evidence="5" type="ORF">K8N75_13765</name>
</gene>
<dbReference type="InterPro" id="IPR036388">
    <property type="entry name" value="WH-like_DNA-bd_sf"/>
</dbReference>
<dbReference type="Gene3D" id="1.10.10.10">
    <property type="entry name" value="Winged helix-like DNA-binding domain superfamily/Winged helix DNA-binding domain"/>
    <property type="match status" value="1"/>
</dbReference>
<evidence type="ECO:0000256" key="3">
    <source>
        <dbReference type="ARBA" id="ARBA00023163"/>
    </source>
</evidence>
<evidence type="ECO:0000256" key="1">
    <source>
        <dbReference type="ARBA" id="ARBA00023015"/>
    </source>
</evidence>
<proteinExistence type="predicted"/>
<dbReference type="RefSeq" id="WP_223792641.1">
    <property type="nucleotide sequence ID" value="NZ_JAIOUQ010000017.1"/>
</dbReference>
<dbReference type="Pfam" id="PF01047">
    <property type="entry name" value="MarR"/>
    <property type="match status" value="1"/>
</dbReference>
<dbReference type="InterPro" id="IPR036390">
    <property type="entry name" value="WH_DNA-bd_sf"/>
</dbReference>
<dbReference type="SMART" id="SM00347">
    <property type="entry name" value="HTH_MARR"/>
    <property type="match status" value="1"/>
</dbReference>
<dbReference type="GO" id="GO:0003677">
    <property type="term" value="F:DNA binding"/>
    <property type="evidence" value="ECO:0007669"/>
    <property type="project" value="UniProtKB-KW"/>
</dbReference>
<sequence length="149" mass="17681">MDEERLNKMVDELYLFFPLFKKKLFKHKKKLKQNSMPHSYYHILKVLKKRGELPMSEIGRMVYISKSNMTSLIDKLVENGLAERLPDKNDRRVINIALTERGNDLLREWRKHSNNEIKMNLSTLSDDDLEKFYESVKNIKIILGKIGEI</sequence>
<comment type="caution">
    <text evidence="5">The sequence shown here is derived from an EMBL/GenBank/DDBJ whole genome shotgun (WGS) entry which is preliminary data.</text>
</comment>
<keyword evidence="6" id="KW-1185">Reference proteome</keyword>
<dbReference type="AlphaFoldDB" id="A0A8T5UXT2"/>
<evidence type="ECO:0000313" key="5">
    <source>
        <dbReference type="EMBL" id="MBZ2167107.1"/>
    </source>
</evidence>
<organism evidence="5 6">
    <name type="scientific">Methanobacterium spitsbergense</name>
    <dbReference type="NCBI Taxonomy" id="2874285"/>
    <lineage>
        <taxon>Archaea</taxon>
        <taxon>Methanobacteriati</taxon>
        <taxon>Methanobacteriota</taxon>
        <taxon>Methanomada group</taxon>
        <taxon>Methanobacteria</taxon>
        <taxon>Methanobacteriales</taxon>
        <taxon>Methanobacteriaceae</taxon>
        <taxon>Methanobacterium</taxon>
    </lineage>
</organism>
<feature type="domain" description="HTH marR-type" evidence="4">
    <location>
        <begin position="6"/>
        <end position="141"/>
    </location>
</feature>
<dbReference type="EMBL" id="JAIOUQ010000017">
    <property type="protein sequence ID" value="MBZ2167107.1"/>
    <property type="molecule type" value="Genomic_DNA"/>
</dbReference>
<dbReference type="PRINTS" id="PR00598">
    <property type="entry name" value="HTHMARR"/>
</dbReference>
<dbReference type="Proteomes" id="UP000825933">
    <property type="component" value="Unassembled WGS sequence"/>
</dbReference>
<reference evidence="6" key="1">
    <citation type="journal article" date="2022" name="Microbiol. Resour. Announc.">
        <title>Draft Genome Sequence of a Methanogenic Archaeon from West Spitsbergen Permafrost.</title>
        <authorList>
            <person name="Trubitsyn V."/>
            <person name="Rivkina E."/>
            <person name="Shcherbakova V."/>
        </authorList>
    </citation>
    <scope>NUCLEOTIDE SEQUENCE [LARGE SCALE GENOMIC DNA]</scope>
    <source>
        <strain evidence="6">VT</strain>
    </source>
</reference>
<evidence type="ECO:0000313" key="6">
    <source>
        <dbReference type="Proteomes" id="UP000825933"/>
    </source>
</evidence>
<protein>
    <submittedName>
        <fullName evidence="5">MarR family transcriptional regulator</fullName>
    </submittedName>
</protein>
<name>A0A8T5UXT2_9EURY</name>
<evidence type="ECO:0000259" key="4">
    <source>
        <dbReference type="PROSITE" id="PS50995"/>
    </source>
</evidence>
<keyword evidence="2" id="KW-0238">DNA-binding</keyword>
<evidence type="ECO:0000256" key="2">
    <source>
        <dbReference type="ARBA" id="ARBA00023125"/>
    </source>
</evidence>
<dbReference type="GO" id="GO:0003700">
    <property type="term" value="F:DNA-binding transcription factor activity"/>
    <property type="evidence" value="ECO:0007669"/>
    <property type="project" value="InterPro"/>
</dbReference>
<accession>A0A8T5UXT2</accession>
<dbReference type="SUPFAM" id="SSF46785">
    <property type="entry name" value="Winged helix' DNA-binding domain"/>
    <property type="match status" value="1"/>
</dbReference>